<dbReference type="Proteomes" id="UP000269379">
    <property type="component" value="Chromosome 1"/>
</dbReference>
<feature type="compositionally biased region" description="Low complexity" evidence="1">
    <location>
        <begin position="1"/>
        <end position="12"/>
    </location>
</feature>
<evidence type="ECO:0000256" key="1">
    <source>
        <dbReference type="SAM" id="MobiDB-lite"/>
    </source>
</evidence>
<name>A0AAX1XAY0_BURML</name>
<feature type="region of interest" description="Disordered" evidence="1">
    <location>
        <begin position="1"/>
        <end position="40"/>
    </location>
</feature>
<sequence length="40" mass="4209">MMAGAAGCAPGGLRRPYGPMRRGEGHPPLSRRNVGFVNLT</sequence>
<gene>
    <name evidence="2" type="ORF">EGT70_28560</name>
</gene>
<organism evidence="2 3">
    <name type="scientific">Burkholderia mallei</name>
    <name type="common">Pseudomonas mallei</name>
    <dbReference type="NCBI Taxonomy" id="13373"/>
    <lineage>
        <taxon>Bacteria</taxon>
        <taxon>Pseudomonadati</taxon>
        <taxon>Pseudomonadota</taxon>
        <taxon>Betaproteobacteria</taxon>
        <taxon>Burkholderiales</taxon>
        <taxon>Burkholderiaceae</taxon>
        <taxon>Burkholderia</taxon>
        <taxon>pseudomallei group</taxon>
    </lineage>
</organism>
<evidence type="ECO:0000313" key="2">
    <source>
        <dbReference type="EMBL" id="RPA26714.1"/>
    </source>
</evidence>
<reference evidence="3" key="1">
    <citation type="submission" date="2018-10" db="EMBL/GenBank/DDBJ databases">
        <title>FDA dAtabase for Regulatory Grade micrObial Sequences (FDA-ARGOS): Supporting development and validation of Infectious Disease Dx tests.</title>
        <authorList>
            <person name="Minogue T."/>
            <person name="Wolcott M."/>
            <person name="Wasieloski L."/>
            <person name="Aguilar W."/>
            <person name="Moore D."/>
            <person name="Jaissle J."/>
            <person name="Tallon L."/>
            <person name="Sadzewicz L."/>
            <person name="Zhao X."/>
            <person name="Vavikolanu K."/>
            <person name="Mehta A."/>
            <person name="Aluvathingal J."/>
            <person name="Nadendla S."/>
            <person name="Yan Y."/>
            <person name="Sichtig H."/>
        </authorList>
    </citation>
    <scope>NUCLEOTIDE SEQUENCE [LARGE SCALE GENOMIC DNA]</scope>
    <source>
        <strain evidence="3">FDAARGOS_588</strain>
    </source>
</reference>
<protein>
    <submittedName>
        <fullName evidence="2">Type I secretion protein TolC</fullName>
    </submittedName>
</protein>
<dbReference type="AlphaFoldDB" id="A0AAX1XAY0"/>
<accession>A0AAX1XAY0</accession>
<evidence type="ECO:0000313" key="3">
    <source>
        <dbReference type="Proteomes" id="UP000269379"/>
    </source>
</evidence>
<proteinExistence type="predicted"/>
<comment type="caution">
    <text evidence="2">The sequence shown here is derived from an EMBL/GenBank/DDBJ whole genome shotgun (WGS) entry which is preliminary data.</text>
</comment>
<dbReference type="EMBL" id="RKJW01000002">
    <property type="protein sequence ID" value="RPA26714.1"/>
    <property type="molecule type" value="Genomic_DNA"/>
</dbReference>